<dbReference type="InterPro" id="IPR024508">
    <property type="entry name" value="DUF3226"/>
</dbReference>
<accession>A0ABX1LV40</accession>
<evidence type="ECO:0000313" key="1">
    <source>
        <dbReference type="EMBL" id="NMF60023.1"/>
    </source>
</evidence>
<dbReference type="RefSeq" id="WP_169364983.1">
    <property type="nucleotide sequence ID" value="NZ_JAAVJL010000002.1"/>
</dbReference>
<dbReference type="Pfam" id="PF11536">
    <property type="entry name" value="DUF3226"/>
    <property type="match status" value="1"/>
</dbReference>
<evidence type="ECO:0008006" key="3">
    <source>
        <dbReference type="Google" id="ProtNLM"/>
    </source>
</evidence>
<protein>
    <recommendedName>
        <fullName evidence="3">DUF4276 family protein</fullName>
    </recommendedName>
</protein>
<dbReference type="Proteomes" id="UP000738376">
    <property type="component" value="Unassembled WGS sequence"/>
</dbReference>
<keyword evidence="2" id="KW-1185">Reference proteome</keyword>
<organism evidence="1 2">
    <name type="scientific">Pseudanabaena yagii GIHE-NHR1</name>
    <dbReference type="NCBI Taxonomy" id="2722753"/>
    <lineage>
        <taxon>Bacteria</taxon>
        <taxon>Bacillati</taxon>
        <taxon>Cyanobacteriota</taxon>
        <taxon>Cyanophyceae</taxon>
        <taxon>Pseudanabaenales</taxon>
        <taxon>Pseudanabaenaceae</taxon>
        <taxon>Pseudanabaena</taxon>
        <taxon>Pseudanabaena yagii</taxon>
    </lineage>
</organism>
<evidence type="ECO:0000313" key="2">
    <source>
        <dbReference type="Proteomes" id="UP000738376"/>
    </source>
</evidence>
<gene>
    <name evidence="1" type="ORF">HC246_18845</name>
</gene>
<reference evidence="1 2" key="1">
    <citation type="submission" date="2020-03" db="EMBL/GenBank/DDBJ databases">
        <title>Draft Genome Sequence of 2-Methylisoborneol Producing Pseudanabaena yagii Strain GIHE-NHR1 Isolated from North Han River in South Korea.</title>
        <authorList>
            <person name="Jeong J."/>
        </authorList>
    </citation>
    <scope>NUCLEOTIDE SEQUENCE [LARGE SCALE GENOMIC DNA]</scope>
    <source>
        <strain evidence="1 2">GIHE-NHR1</strain>
    </source>
</reference>
<dbReference type="EMBL" id="JAAVJL010000002">
    <property type="protein sequence ID" value="NMF60023.1"/>
    <property type="molecule type" value="Genomic_DNA"/>
</dbReference>
<proteinExistence type="predicted"/>
<sequence>MSNRLIVESKNDRTFIQSLVNYLNKNSVDIEAINIAENAYLPLGGSDSTKIKNELRKIKDEAQKNPINKIGIVLDMDYKQPLEWFGIINEAIANIFSSTEQNKIEKTSDFITVSSEEIPDIQIACYLINVDGIGELETLLKVIKSQPSPKADCLEAWKTCVETSTNKSISTKEFNKLWVSNYIRHDTCTNQEKNNASEYCSMTKFEYVMTKDIWDFEHPALDELKEFLKMFD</sequence>
<comment type="caution">
    <text evidence="1">The sequence shown here is derived from an EMBL/GenBank/DDBJ whole genome shotgun (WGS) entry which is preliminary data.</text>
</comment>
<name>A0ABX1LV40_9CYAN</name>